<organism evidence="1">
    <name type="scientific">viral metagenome</name>
    <dbReference type="NCBI Taxonomy" id="1070528"/>
    <lineage>
        <taxon>unclassified sequences</taxon>
        <taxon>metagenomes</taxon>
        <taxon>organismal metagenomes</taxon>
    </lineage>
</organism>
<dbReference type="EMBL" id="MN738775">
    <property type="protein sequence ID" value="QHS84222.1"/>
    <property type="molecule type" value="Genomic_DNA"/>
</dbReference>
<dbReference type="AlphaFoldDB" id="A0A6C0AWR9"/>
<accession>A0A6C0AWR9</accession>
<proteinExistence type="predicted"/>
<evidence type="ECO:0000313" key="1">
    <source>
        <dbReference type="EMBL" id="QHS84222.1"/>
    </source>
</evidence>
<protein>
    <submittedName>
        <fullName evidence="1">Uncharacterized protein</fullName>
    </submittedName>
</protein>
<reference evidence="1" key="1">
    <citation type="journal article" date="2020" name="Nature">
        <title>Giant virus diversity and host interactions through global metagenomics.</title>
        <authorList>
            <person name="Schulz F."/>
            <person name="Roux S."/>
            <person name="Paez-Espino D."/>
            <person name="Jungbluth S."/>
            <person name="Walsh D.A."/>
            <person name="Denef V.J."/>
            <person name="McMahon K.D."/>
            <person name="Konstantinidis K.T."/>
            <person name="Eloe-Fadrosh E.A."/>
            <person name="Kyrpides N.C."/>
            <person name="Woyke T."/>
        </authorList>
    </citation>
    <scope>NUCLEOTIDE SEQUENCE</scope>
    <source>
        <strain evidence="1">GVMAG-S-ERX555965-48</strain>
    </source>
</reference>
<sequence>MTLFDQILSGVVKKDRLDSNVSPVEWLLIRMGWSLEINQIKKNELTANEKKLNFMV</sequence>
<name>A0A6C0AWR9_9ZZZZ</name>